<protein>
    <recommendedName>
        <fullName evidence="3">4-hydroxythreonine-4-phosphate dehydrogenase</fullName>
    </recommendedName>
</protein>
<sequence>MKPQIVVMLTHNDVTVTNARDCFRDAADLPVQYWGFKDVGLDTPEMEKLVGDFKEAGKTPVLEVVNFEENGLLEAAALAVTCGVEYFTGGLFSQAVMERVQAAGMKYFPFCGDVSGSPIALAGSPEDVLGDAARLRDLGVDGVDLVAYRYANGDPIELAKLVKHQLGGENLIIAGSINSVDRIQRMHEIEPFGYTMGGALFGGAFVPGGSFRDNLEYVVNIDATVSGGV</sequence>
<dbReference type="Proteomes" id="UP000183561">
    <property type="component" value="Unassembled WGS sequence"/>
</dbReference>
<dbReference type="EMBL" id="FNSV01000005">
    <property type="protein sequence ID" value="SEB65852.1"/>
    <property type="molecule type" value="Genomic_DNA"/>
</dbReference>
<keyword evidence="2" id="KW-1185">Reference proteome</keyword>
<reference evidence="2" key="1">
    <citation type="submission" date="2016-10" db="EMBL/GenBank/DDBJ databases">
        <authorList>
            <person name="Varghese N."/>
            <person name="Submissions S."/>
        </authorList>
    </citation>
    <scope>NUCLEOTIDE SEQUENCE [LARGE SCALE GENOMIC DNA]</scope>
    <source>
        <strain evidence="2">DSM 44498</strain>
    </source>
</reference>
<evidence type="ECO:0008006" key="3">
    <source>
        <dbReference type="Google" id="ProtNLM"/>
    </source>
</evidence>
<evidence type="ECO:0000313" key="1">
    <source>
        <dbReference type="EMBL" id="SEB65852.1"/>
    </source>
</evidence>
<accession>A0A1H4L6P2</accession>
<gene>
    <name evidence="1" type="ORF">SAMN04490239_1095</name>
</gene>
<dbReference type="AlphaFoldDB" id="A0A1H4L6P2"/>
<proteinExistence type="predicted"/>
<name>A0A1H4L6P2_9NOCA</name>
<organism evidence="1 2">
    <name type="scientific">Rhodococcus koreensis</name>
    <dbReference type="NCBI Taxonomy" id="99653"/>
    <lineage>
        <taxon>Bacteria</taxon>
        <taxon>Bacillati</taxon>
        <taxon>Actinomycetota</taxon>
        <taxon>Actinomycetes</taxon>
        <taxon>Mycobacteriales</taxon>
        <taxon>Nocardiaceae</taxon>
        <taxon>Rhodococcus</taxon>
    </lineage>
</organism>
<evidence type="ECO:0000313" key="2">
    <source>
        <dbReference type="Proteomes" id="UP000183561"/>
    </source>
</evidence>